<evidence type="ECO:0000313" key="5">
    <source>
        <dbReference type="Ensembl" id="ENSEBUP00000016620.1"/>
    </source>
</evidence>
<name>A0A8C4QLA2_EPTBU</name>
<keyword evidence="6" id="KW-1185">Reference proteome</keyword>
<dbReference type="GeneTree" id="ENSGT00390000013879"/>
<dbReference type="PANTHER" id="PTHR22012">
    <property type="entry name" value="FIBROUS SHEATH INTERACTING PROTEIN 1"/>
    <property type="match status" value="1"/>
</dbReference>
<feature type="region of interest" description="Disordered" evidence="4">
    <location>
        <begin position="235"/>
        <end position="255"/>
    </location>
</feature>
<dbReference type="Proteomes" id="UP000694388">
    <property type="component" value="Unplaced"/>
</dbReference>
<evidence type="ECO:0000256" key="3">
    <source>
        <dbReference type="ARBA" id="ARBA00023054"/>
    </source>
</evidence>
<dbReference type="AlphaFoldDB" id="A0A8C4QLA2"/>
<reference evidence="5" key="1">
    <citation type="submission" date="2025-05" db="UniProtKB">
        <authorList>
            <consortium name="Ensembl"/>
        </authorList>
    </citation>
    <scope>IDENTIFICATION</scope>
</reference>
<evidence type="ECO:0000256" key="4">
    <source>
        <dbReference type="SAM" id="MobiDB-lite"/>
    </source>
</evidence>
<dbReference type="PRINTS" id="PR02075">
    <property type="entry name" value="FIBSHEATHIP1"/>
</dbReference>
<proteinExistence type="inferred from homology"/>
<evidence type="ECO:0000256" key="2">
    <source>
        <dbReference type="ARBA" id="ARBA00019480"/>
    </source>
</evidence>
<comment type="similarity">
    <text evidence="1">Belongs to the FSIP1 family.</text>
</comment>
<protein>
    <recommendedName>
        <fullName evidence="2">Fibrous sheath-interacting protein 1</fullName>
    </recommendedName>
</protein>
<accession>A0A8C4QLA2</accession>
<keyword evidence="3" id="KW-0175">Coiled coil</keyword>
<evidence type="ECO:0000256" key="1">
    <source>
        <dbReference type="ARBA" id="ARBA00010495"/>
    </source>
</evidence>
<dbReference type="Pfam" id="PF15554">
    <property type="entry name" value="FSIP1"/>
    <property type="match status" value="1"/>
</dbReference>
<dbReference type="Ensembl" id="ENSEBUT00000017196.1">
    <property type="protein sequence ID" value="ENSEBUP00000016620.1"/>
    <property type="gene ID" value="ENSEBUG00000010428.1"/>
</dbReference>
<sequence length="519" mass="59370">MTRMRILEYGYWSRWRMAQVQMDIIRGSLDGISRPASAPQHFGGRSNVSHSWHGTLEVLSPELKIDWDHEVQLEDSSDEDENHMNNVVSDLEAKKLESSAGIARTCEGNFPVWREELEDERQILLEHSEIWNSEGHAQDIIHIDMEITKALEKMQSLDAILEKKLEREEMVKSESKKQWKMREDKQVQRNISASEMEEDFLDISFLMESHQGIIGEGSLIKPVFCTQVPVCDTSSFGSKEQDEPGSTLSSPMTEKIDTSCIGDDFHGKRQGEELRVKKRLLGKTNFIIKNIEAARNPVTLTDDEKRRLNELLEGIDDMEGKASVNNVKSLPSPTPGVGFTLEIWEQQRLADIDNYLQAFQSEMLHHKIESTARETHVGQAMSNYWRRNATHGGKMHHWWSYLERLGTVDQRLTELQKACSWNDSRLSKEQLEDLLWECTSRKGDACQTGHTVRLPEYALIRLLEDAGASSSASDNPEGDPQDMMTFDQSSSYYMRQDISKSCRRIQMKLGGQGCVTRTN</sequence>
<dbReference type="InterPro" id="IPR026246">
    <property type="entry name" value="Fsip1"/>
</dbReference>
<dbReference type="PANTHER" id="PTHR22012:SF2">
    <property type="entry name" value="FIBROUS SHEATH-INTERACTING PROTEIN 1"/>
    <property type="match status" value="1"/>
</dbReference>
<dbReference type="Ensembl" id="ENSEBUT00000017218.1">
    <property type="protein sequence ID" value="ENSEBUP00000016642.1"/>
    <property type="gene ID" value="ENSEBUG00000010428.1"/>
</dbReference>
<evidence type="ECO:0000313" key="6">
    <source>
        <dbReference type="Proteomes" id="UP000694388"/>
    </source>
</evidence>
<organism evidence="5 6">
    <name type="scientific">Eptatretus burgeri</name>
    <name type="common">Inshore hagfish</name>
    <dbReference type="NCBI Taxonomy" id="7764"/>
    <lineage>
        <taxon>Eukaryota</taxon>
        <taxon>Metazoa</taxon>
        <taxon>Chordata</taxon>
        <taxon>Craniata</taxon>
        <taxon>Vertebrata</taxon>
        <taxon>Cyclostomata</taxon>
        <taxon>Myxini</taxon>
        <taxon>Myxiniformes</taxon>
        <taxon>Myxinidae</taxon>
        <taxon>Eptatretinae</taxon>
        <taxon>Eptatretus</taxon>
    </lineage>
</organism>
<feature type="compositionally biased region" description="Polar residues" evidence="4">
    <location>
        <begin position="235"/>
        <end position="252"/>
    </location>
</feature>